<reference evidence="3" key="3">
    <citation type="submission" date="2025-09" db="UniProtKB">
        <authorList>
            <consortium name="Ensembl"/>
        </authorList>
    </citation>
    <scope>IDENTIFICATION</scope>
</reference>
<accession>A0A8C7NTY1</accession>
<reference evidence="3" key="2">
    <citation type="submission" date="2025-08" db="UniProtKB">
        <authorList>
            <consortium name="Ensembl"/>
        </authorList>
    </citation>
    <scope>IDENTIFICATION</scope>
</reference>
<dbReference type="GO" id="GO:0006409">
    <property type="term" value="P:tRNA export from nucleus"/>
    <property type="evidence" value="ECO:0007669"/>
    <property type="project" value="TreeGrafter"/>
</dbReference>
<feature type="domain" description="Nrap protein" evidence="2">
    <location>
        <begin position="240"/>
        <end position="359"/>
    </location>
</feature>
<comment type="similarity">
    <text evidence="1">Belongs to the NRAP family.</text>
</comment>
<reference evidence="3" key="1">
    <citation type="submission" date="2020-07" db="EMBL/GenBank/DDBJ databases">
        <title>A long reads based de novo assembly of the rainbow trout Arlee double haploid line genome.</title>
        <authorList>
            <person name="Gao G."/>
            <person name="Palti Y."/>
        </authorList>
    </citation>
    <scope>NUCLEOTIDE SEQUENCE [LARGE SCALE GENOMIC DNA]</scope>
</reference>
<dbReference type="InterPro" id="IPR035369">
    <property type="entry name" value="Nrap_D4"/>
</dbReference>
<dbReference type="GO" id="GO:0032545">
    <property type="term" value="C:CURI complex"/>
    <property type="evidence" value="ECO:0007669"/>
    <property type="project" value="TreeGrafter"/>
</dbReference>
<protein>
    <recommendedName>
        <fullName evidence="1">Nucleolar protein 6</fullName>
    </recommendedName>
</protein>
<dbReference type="GO" id="GO:0003723">
    <property type="term" value="F:RNA binding"/>
    <property type="evidence" value="ECO:0007669"/>
    <property type="project" value="UniProtKB-KW"/>
</dbReference>
<evidence type="ECO:0000313" key="4">
    <source>
        <dbReference type="Proteomes" id="UP000694395"/>
    </source>
</evidence>
<dbReference type="GO" id="GO:0034456">
    <property type="term" value="C:UTP-C complex"/>
    <property type="evidence" value="ECO:0007669"/>
    <property type="project" value="TreeGrafter"/>
</dbReference>
<dbReference type="GeneTree" id="ENSGT00390000018619"/>
<evidence type="ECO:0000256" key="1">
    <source>
        <dbReference type="RuleBase" id="RU364032"/>
    </source>
</evidence>
<keyword evidence="1" id="KW-0694">RNA-binding</keyword>
<dbReference type="PANTHER" id="PTHR17972:SF0">
    <property type="entry name" value="NUCLEOLAR PROTEIN 6"/>
    <property type="match status" value="1"/>
</dbReference>
<keyword evidence="1" id="KW-0539">Nucleus</keyword>
<comment type="subcellular location">
    <subcellularLocation>
        <location evidence="1">Nucleus</location>
        <location evidence="1">Nucleolus</location>
    </subcellularLocation>
</comment>
<evidence type="ECO:0000259" key="2">
    <source>
        <dbReference type="Pfam" id="PF17405"/>
    </source>
</evidence>
<sequence>MDHNHILFLSFPPSALSRRVPQCFPGCVCRPLWTPQHVRRHDQLHLQSGVCPVPRWFQIGWLAVTFPLIGTLFGSQDQYEASLSLQFWDDPTVDGFHALLMIPKPIIRTSDHLCEVVKLQCCCKKLDLLGELMDHSGNYVLTVLPFILSLLQRGLSQRVSLKHNAQPPLSFGLLLNPEQDASVLERGPPPAGILQKPSYRYSTATWNLTVVMICNRLLSPLLSHADKLETCVRYIGGMLDEVIKVGHELCSTGEEESLKVVQSYDDLSRKLWRLEGLPLSLTSVQGSHVALRYTQVTPPFRHTPGETLSRLLVPQEDKPCPVYIAPVKVICHMEGSGKWPHDRVAVSHIKAAFHIGLGELPTHLPVGALLAVCEGGSCSLISSFLQLSSISVKTSFSNAHCAFENDVFTLIVFWNICT</sequence>
<dbReference type="Proteomes" id="UP000694395">
    <property type="component" value="Chromosome 11"/>
</dbReference>
<organism evidence="3 4">
    <name type="scientific">Oncorhynchus mykiss</name>
    <name type="common">Rainbow trout</name>
    <name type="synonym">Salmo gairdneri</name>
    <dbReference type="NCBI Taxonomy" id="8022"/>
    <lineage>
        <taxon>Eukaryota</taxon>
        <taxon>Metazoa</taxon>
        <taxon>Chordata</taxon>
        <taxon>Craniata</taxon>
        <taxon>Vertebrata</taxon>
        <taxon>Euteleostomi</taxon>
        <taxon>Actinopterygii</taxon>
        <taxon>Neopterygii</taxon>
        <taxon>Teleostei</taxon>
        <taxon>Protacanthopterygii</taxon>
        <taxon>Salmoniformes</taxon>
        <taxon>Salmonidae</taxon>
        <taxon>Salmoninae</taxon>
        <taxon>Oncorhynchus</taxon>
    </lineage>
</organism>
<dbReference type="PANTHER" id="PTHR17972">
    <property type="entry name" value="NUCLEOLAR RNA-ASSOCIATED PROTEIN"/>
    <property type="match status" value="1"/>
</dbReference>
<dbReference type="Ensembl" id="ENSOMYT00000013891.2">
    <property type="protein sequence ID" value="ENSOMYP00000012560.2"/>
    <property type="gene ID" value="ENSOMYG00000006260.2"/>
</dbReference>
<evidence type="ECO:0000313" key="3">
    <source>
        <dbReference type="Ensembl" id="ENSOMYP00000012560.2"/>
    </source>
</evidence>
<name>A0A8C7NTY1_ONCMY</name>
<dbReference type="GO" id="GO:0032040">
    <property type="term" value="C:small-subunit processome"/>
    <property type="evidence" value="ECO:0007669"/>
    <property type="project" value="TreeGrafter"/>
</dbReference>
<keyword evidence="4" id="KW-1185">Reference proteome</keyword>
<dbReference type="AlphaFoldDB" id="A0A8C7NTY1"/>
<dbReference type="GO" id="GO:0006364">
    <property type="term" value="P:rRNA processing"/>
    <property type="evidence" value="ECO:0007669"/>
    <property type="project" value="TreeGrafter"/>
</dbReference>
<proteinExistence type="inferred from homology"/>
<dbReference type="InterPro" id="IPR005554">
    <property type="entry name" value="NOL6/Upt22"/>
</dbReference>
<dbReference type="Pfam" id="PF17405">
    <property type="entry name" value="Nrap_D4"/>
    <property type="match status" value="1"/>
</dbReference>